<dbReference type="Proteomes" id="UP000235330">
    <property type="component" value="Unassembled WGS sequence"/>
</dbReference>
<sequence length="128" mass="14663">MKNIAMAVVVREGKVLIQKRFRHRQGMVFEFPGGSVDPGESGSQAAIRELWEETGLKDLQLIGTHQGQNDFGGEIHYVVLRADQSDEPKMVDAERQQTFYWLEPLAIPIGDFYRADIEFIENYLSRYA</sequence>
<name>A0A2N7F7J3_VIBSP</name>
<comment type="cofactor">
    <cofactor evidence="1">
        <name>Mg(2+)</name>
        <dbReference type="ChEBI" id="CHEBI:18420"/>
    </cofactor>
</comment>
<keyword evidence="2 3" id="KW-0378">Hydrolase</keyword>
<gene>
    <name evidence="5" type="ORF">BCU17_04445</name>
</gene>
<proteinExistence type="inferred from homology"/>
<accession>A0A2N7F7J3</accession>
<dbReference type="EMBL" id="MCWU01000057">
    <property type="protein sequence ID" value="PMJ62194.1"/>
    <property type="molecule type" value="Genomic_DNA"/>
</dbReference>
<evidence type="ECO:0000256" key="1">
    <source>
        <dbReference type="ARBA" id="ARBA00001946"/>
    </source>
</evidence>
<dbReference type="PROSITE" id="PS51462">
    <property type="entry name" value="NUDIX"/>
    <property type="match status" value="1"/>
</dbReference>
<dbReference type="InterPro" id="IPR020476">
    <property type="entry name" value="Nudix_hydrolase"/>
</dbReference>
<comment type="caution">
    <text evidence="5">The sequence shown here is derived from an EMBL/GenBank/DDBJ whole genome shotgun (WGS) entry which is preliminary data.</text>
</comment>
<organism evidence="5 6">
    <name type="scientific">Vibrio splendidus</name>
    <dbReference type="NCBI Taxonomy" id="29497"/>
    <lineage>
        <taxon>Bacteria</taxon>
        <taxon>Pseudomonadati</taxon>
        <taxon>Pseudomonadota</taxon>
        <taxon>Gammaproteobacteria</taxon>
        <taxon>Vibrionales</taxon>
        <taxon>Vibrionaceae</taxon>
        <taxon>Vibrio</taxon>
    </lineage>
</organism>
<evidence type="ECO:0000256" key="3">
    <source>
        <dbReference type="RuleBase" id="RU003476"/>
    </source>
</evidence>
<evidence type="ECO:0000256" key="2">
    <source>
        <dbReference type="ARBA" id="ARBA00022801"/>
    </source>
</evidence>
<reference evidence="6" key="1">
    <citation type="submission" date="2016-07" db="EMBL/GenBank/DDBJ databases">
        <title>Nontailed viruses are major unrecognized killers of bacteria in the ocean.</title>
        <authorList>
            <person name="Kauffman K."/>
            <person name="Hussain F."/>
            <person name="Yang J."/>
            <person name="Arevalo P."/>
            <person name="Brown J."/>
            <person name="Cutler M."/>
            <person name="Kelly L."/>
            <person name="Polz M.F."/>
        </authorList>
    </citation>
    <scope>NUCLEOTIDE SEQUENCE [LARGE SCALE GENOMIC DNA]</scope>
    <source>
        <strain evidence="6">10N.261.55.E11</strain>
    </source>
</reference>
<evidence type="ECO:0000259" key="4">
    <source>
        <dbReference type="PROSITE" id="PS51462"/>
    </source>
</evidence>
<dbReference type="InterPro" id="IPR020084">
    <property type="entry name" value="NUDIX_hydrolase_CS"/>
</dbReference>
<dbReference type="CDD" id="cd02883">
    <property type="entry name" value="NUDIX_Hydrolase"/>
    <property type="match status" value="1"/>
</dbReference>
<dbReference type="InterPro" id="IPR015797">
    <property type="entry name" value="NUDIX_hydrolase-like_dom_sf"/>
</dbReference>
<dbReference type="GO" id="GO:0016787">
    <property type="term" value="F:hydrolase activity"/>
    <property type="evidence" value="ECO:0007669"/>
    <property type="project" value="UniProtKB-KW"/>
</dbReference>
<protein>
    <submittedName>
        <fullName evidence="5">DNA mismatch repair protein MutT</fullName>
    </submittedName>
</protein>
<dbReference type="RefSeq" id="WP_102516973.1">
    <property type="nucleotide sequence ID" value="NZ_CAWNSM010000057.1"/>
</dbReference>
<evidence type="ECO:0000313" key="6">
    <source>
        <dbReference type="Proteomes" id="UP000235330"/>
    </source>
</evidence>
<dbReference type="PROSITE" id="PS00893">
    <property type="entry name" value="NUDIX_BOX"/>
    <property type="match status" value="1"/>
</dbReference>
<dbReference type="PANTHER" id="PTHR43736">
    <property type="entry name" value="ADP-RIBOSE PYROPHOSPHATASE"/>
    <property type="match status" value="1"/>
</dbReference>
<feature type="domain" description="Nudix hydrolase" evidence="4">
    <location>
        <begin position="1"/>
        <end position="125"/>
    </location>
</feature>
<dbReference type="InterPro" id="IPR000086">
    <property type="entry name" value="NUDIX_hydrolase_dom"/>
</dbReference>
<dbReference type="AlphaFoldDB" id="A0A2N7F7J3"/>
<dbReference type="SUPFAM" id="SSF55811">
    <property type="entry name" value="Nudix"/>
    <property type="match status" value="1"/>
</dbReference>
<dbReference type="PANTHER" id="PTHR43736:SF1">
    <property type="entry name" value="DIHYDRONEOPTERIN TRIPHOSPHATE DIPHOSPHATASE"/>
    <property type="match status" value="1"/>
</dbReference>
<dbReference type="Pfam" id="PF00293">
    <property type="entry name" value="NUDIX"/>
    <property type="match status" value="1"/>
</dbReference>
<evidence type="ECO:0000313" key="5">
    <source>
        <dbReference type="EMBL" id="PMJ62194.1"/>
    </source>
</evidence>
<dbReference type="PRINTS" id="PR00502">
    <property type="entry name" value="NUDIXFAMILY"/>
</dbReference>
<dbReference type="Gene3D" id="3.90.79.10">
    <property type="entry name" value="Nucleoside Triphosphate Pyrophosphohydrolase"/>
    <property type="match status" value="1"/>
</dbReference>
<comment type="similarity">
    <text evidence="3">Belongs to the Nudix hydrolase family.</text>
</comment>